<evidence type="ECO:0000313" key="10">
    <source>
        <dbReference type="Proteomes" id="UP000003781"/>
    </source>
</evidence>
<evidence type="ECO:0000256" key="5">
    <source>
        <dbReference type="ARBA" id="ARBA00023136"/>
    </source>
</evidence>
<keyword evidence="4 7" id="KW-0732">Signal</keyword>
<dbReference type="eggNOG" id="COG1744">
    <property type="taxonomic scope" value="Bacteria"/>
</dbReference>
<accession>A3IK40</accession>
<evidence type="ECO:0000256" key="2">
    <source>
        <dbReference type="ARBA" id="ARBA00008610"/>
    </source>
</evidence>
<name>A3IK40_9CHRO</name>
<dbReference type="PANTHER" id="PTHR34296:SF2">
    <property type="entry name" value="ABC TRANSPORTER GUANOSINE-BINDING PROTEIN NUPN"/>
    <property type="match status" value="1"/>
</dbReference>
<comment type="similarity">
    <text evidence="2">Belongs to the BMP lipoprotein family.</text>
</comment>
<feature type="chain" id="PRO_5002653928" evidence="7">
    <location>
        <begin position="26"/>
        <end position="363"/>
    </location>
</feature>
<dbReference type="RefSeq" id="WP_008273699.1">
    <property type="nucleotide sequence ID" value="NZ_AAXW01000003.1"/>
</dbReference>
<dbReference type="Gene3D" id="3.40.50.2300">
    <property type="match status" value="2"/>
</dbReference>
<dbReference type="GO" id="GO:0005886">
    <property type="term" value="C:plasma membrane"/>
    <property type="evidence" value="ECO:0007669"/>
    <property type="project" value="UniProtKB-SubCell"/>
</dbReference>
<dbReference type="EMBL" id="AAXW01000003">
    <property type="protein sequence ID" value="EAZ93029.1"/>
    <property type="molecule type" value="Genomic_DNA"/>
</dbReference>
<proteinExistence type="inferred from homology"/>
<dbReference type="InterPro" id="IPR050957">
    <property type="entry name" value="BMP_lipoprotein"/>
</dbReference>
<comment type="caution">
    <text evidence="9">The sequence shown here is derived from an EMBL/GenBank/DDBJ whole genome shotgun (WGS) entry which is preliminary data.</text>
</comment>
<gene>
    <name evidence="9" type="ORF">CY0110_03134</name>
</gene>
<dbReference type="CDD" id="cd06304">
    <property type="entry name" value="PBP1_BmpA_Med_PnrA-like"/>
    <property type="match status" value="1"/>
</dbReference>
<evidence type="ECO:0000256" key="6">
    <source>
        <dbReference type="ARBA" id="ARBA00023288"/>
    </source>
</evidence>
<dbReference type="InterPro" id="IPR028082">
    <property type="entry name" value="Peripla_BP_I"/>
</dbReference>
<keyword evidence="3" id="KW-1003">Cell membrane</keyword>
<keyword evidence="10" id="KW-1185">Reference proteome</keyword>
<evidence type="ECO:0000256" key="4">
    <source>
        <dbReference type="ARBA" id="ARBA00022729"/>
    </source>
</evidence>
<dbReference type="PANTHER" id="PTHR34296">
    <property type="entry name" value="TRANSCRIPTIONAL ACTIVATOR PROTEIN MED"/>
    <property type="match status" value="1"/>
</dbReference>
<comment type="subcellular location">
    <subcellularLocation>
        <location evidence="1">Cell membrane</location>
        <topology evidence="1">Lipid-anchor</topology>
    </subcellularLocation>
</comment>
<dbReference type="SUPFAM" id="SSF53822">
    <property type="entry name" value="Periplasmic binding protein-like I"/>
    <property type="match status" value="1"/>
</dbReference>
<evidence type="ECO:0000256" key="1">
    <source>
        <dbReference type="ARBA" id="ARBA00004193"/>
    </source>
</evidence>
<evidence type="ECO:0000256" key="7">
    <source>
        <dbReference type="SAM" id="SignalP"/>
    </source>
</evidence>
<organism evidence="9 10">
    <name type="scientific">Crocosphaera chwakensis CCY0110</name>
    <dbReference type="NCBI Taxonomy" id="391612"/>
    <lineage>
        <taxon>Bacteria</taxon>
        <taxon>Bacillati</taxon>
        <taxon>Cyanobacteriota</taxon>
        <taxon>Cyanophyceae</taxon>
        <taxon>Oscillatoriophycideae</taxon>
        <taxon>Chroococcales</taxon>
        <taxon>Aphanothecaceae</taxon>
        <taxon>Crocosphaera</taxon>
        <taxon>Crocosphaera chwakensis</taxon>
    </lineage>
</organism>
<evidence type="ECO:0000313" key="9">
    <source>
        <dbReference type="EMBL" id="EAZ93029.1"/>
    </source>
</evidence>
<dbReference type="Pfam" id="PF02608">
    <property type="entry name" value="Bmp"/>
    <property type="match status" value="1"/>
</dbReference>
<feature type="signal peptide" evidence="7">
    <location>
        <begin position="1"/>
        <end position="25"/>
    </location>
</feature>
<dbReference type="Proteomes" id="UP000003781">
    <property type="component" value="Unassembled WGS sequence"/>
</dbReference>
<reference evidence="9 10" key="1">
    <citation type="submission" date="2007-03" db="EMBL/GenBank/DDBJ databases">
        <authorList>
            <person name="Stal L."/>
            <person name="Ferriera S."/>
            <person name="Johnson J."/>
            <person name="Kravitz S."/>
            <person name="Beeson K."/>
            <person name="Sutton G."/>
            <person name="Rogers Y.-H."/>
            <person name="Friedman R."/>
            <person name="Frazier M."/>
            <person name="Venter J.C."/>
        </authorList>
    </citation>
    <scope>NUCLEOTIDE SEQUENCE [LARGE SCALE GENOMIC DNA]</scope>
    <source>
        <strain evidence="9 10">CCY0110</strain>
    </source>
</reference>
<dbReference type="OrthoDB" id="9769871at2"/>
<sequence>MKSSLKRRQFLGFTSALFGSLILKACDNNNNSTLTNSEVPTSSTEEKQTTETPKTLKIAIVLPGIITDKAWNQTGYEGVKLTEEKLGTEIAYVEQVSQADQAETLTDFARRGYNLVYAHGGQFDAAIQQVAGQFPNTFFIGVNGAVEGENIASLRIDHLQGSYLCGILGAMMTKSNQMAYITAQSFQATDEELRGFELGAKSINPNIKITSSYTGDWNDAAKAKEATLALISSGADVVYQWLDNASPAVLQTAQEKGIYAFGNTVDQLTIAPQAVLTTPVKRLDLAINYLAELANKNELEGKIYSLGLDYPDILYLGEFNEVVTDKMISEINNVKEEIVTKKITFEPCEENGKSTLCVNKTVS</sequence>
<evidence type="ECO:0000259" key="8">
    <source>
        <dbReference type="Pfam" id="PF02608"/>
    </source>
</evidence>
<dbReference type="AlphaFoldDB" id="A3IK40"/>
<protein>
    <submittedName>
        <fullName evidence="9">Basic membrane lipoprotein</fullName>
    </submittedName>
</protein>
<feature type="domain" description="ABC transporter substrate-binding protein PnrA-like" evidence="8">
    <location>
        <begin position="57"/>
        <end position="344"/>
    </location>
</feature>
<evidence type="ECO:0000256" key="3">
    <source>
        <dbReference type="ARBA" id="ARBA00022475"/>
    </source>
</evidence>
<keyword evidence="5" id="KW-0472">Membrane</keyword>
<keyword evidence="6 9" id="KW-0449">Lipoprotein</keyword>
<dbReference type="InterPro" id="IPR003760">
    <property type="entry name" value="PnrA-like"/>
</dbReference>